<dbReference type="HOGENOM" id="CLU_2555952_0_0_5"/>
<reference evidence="1" key="1">
    <citation type="submission" date="2013-11" db="EMBL/GenBank/DDBJ databases">
        <title>Draft genome sequence of the broad-host-range Rhizobium sp. LPU83 strain, a member of the low-genetic diversity Oregon-like Rhizobium sp. group.</title>
        <authorList>
            <person name="Wibberg D."/>
            <person name="Puehler A."/>
            <person name="Schlueter A."/>
        </authorList>
    </citation>
    <scope>NUCLEOTIDE SEQUENCE [LARGE SCALE GENOMIC DNA]</scope>
    <source>
        <strain evidence="1">LPU83</strain>
    </source>
</reference>
<sequence length="82" mass="9060">MTQQHVGHRANDEIAQLKDDITFLTARAEVAEEDALDAWHTLVKVHAEFAKRGGDTLFKENRTEYLAKLAAAGQRIAALSGK</sequence>
<evidence type="ECO:0000313" key="2">
    <source>
        <dbReference type="Proteomes" id="UP000019443"/>
    </source>
</evidence>
<dbReference type="PATRIC" id="fig|348824.6.peg.1865"/>
<protein>
    <submittedName>
        <fullName evidence="1">Uncharacterized protein</fullName>
    </submittedName>
</protein>
<name>W6RSZ4_9HYPH</name>
<dbReference type="KEGG" id="rhl:LPU83_1736"/>
<dbReference type="AlphaFoldDB" id="W6RSZ4"/>
<proteinExistence type="predicted"/>
<evidence type="ECO:0000313" key="1">
    <source>
        <dbReference type="EMBL" id="CDM57401.1"/>
    </source>
</evidence>
<keyword evidence="2" id="KW-1185">Reference proteome</keyword>
<gene>
    <name evidence="1" type="ORF">LPU83_1736</name>
</gene>
<accession>W6RSZ4</accession>
<dbReference type="Proteomes" id="UP000019443">
    <property type="component" value="Chromosome"/>
</dbReference>
<dbReference type="RefSeq" id="WP_037069498.1">
    <property type="nucleotide sequence ID" value="NZ_HG916852.1"/>
</dbReference>
<organism evidence="1 2">
    <name type="scientific">Rhizobium favelukesii</name>
    <dbReference type="NCBI Taxonomy" id="348824"/>
    <lineage>
        <taxon>Bacteria</taxon>
        <taxon>Pseudomonadati</taxon>
        <taxon>Pseudomonadota</taxon>
        <taxon>Alphaproteobacteria</taxon>
        <taxon>Hyphomicrobiales</taxon>
        <taxon>Rhizobiaceae</taxon>
        <taxon>Rhizobium/Agrobacterium group</taxon>
        <taxon>Rhizobium</taxon>
    </lineage>
</organism>
<dbReference type="EMBL" id="HG916852">
    <property type="protein sequence ID" value="CDM57401.1"/>
    <property type="molecule type" value="Genomic_DNA"/>
</dbReference>